<feature type="region of interest" description="Disordered" evidence="1">
    <location>
        <begin position="1"/>
        <end position="29"/>
    </location>
</feature>
<keyword evidence="4" id="KW-1185">Reference proteome</keyword>
<dbReference type="InterPro" id="IPR054105">
    <property type="entry name" value="WHD_NrtR"/>
</dbReference>
<evidence type="ECO:0000256" key="1">
    <source>
        <dbReference type="SAM" id="MobiDB-lite"/>
    </source>
</evidence>
<dbReference type="Gene3D" id="1.10.10.10">
    <property type="entry name" value="Winged helix-like DNA-binding domain superfamily/Winged helix DNA-binding domain"/>
    <property type="match status" value="1"/>
</dbReference>
<dbReference type="EMBL" id="FMYF01000001">
    <property type="protein sequence ID" value="SDB80085.1"/>
    <property type="molecule type" value="Genomic_DNA"/>
</dbReference>
<evidence type="ECO:0000313" key="3">
    <source>
        <dbReference type="EMBL" id="SDB80085.1"/>
    </source>
</evidence>
<dbReference type="PROSITE" id="PS51462">
    <property type="entry name" value="NUDIX"/>
    <property type="match status" value="1"/>
</dbReference>
<protein>
    <submittedName>
        <fullName evidence="3">ADP-ribose pyrophosphatase YjhB, NUDIX family</fullName>
    </submittedName>
</protein>
<name>A0A1G6GEB0_9ACTN</name>
<dbReference type="Gene3D" id="3.90.79.10">
    <property type="entry name" value="Nucleoside Triphosphate Pyrophosphohydrolase"/>
    <property type="match status" value="1"/>
</dbReference>
<sequence length="275" mass="29046">MRHVGERKGTAGETIGNQERTAADCGRVAGSGPLRDAGGVAKFRHEAIAAVLQVRPGPDGMVLSVLARRRLRAPYAASWALPSGPVEVDESIGQSVRRHLATKLDLAEVAHLEQLETLSSPGRDPYDRTIATAFLGLLPWTSDPELPGTAAWLPVAELPAMAFDHAAVVRHAVDRMRAKLSYTNIGFALAPAEFTMAGLRDAYAAALGHDVTATNLQRVLGRRGQLEATGAVSAPGSAGGRPGKLFRFTHRELEVTDPFATLRPSPAPARSAGGS</sequence>
<gene>
    <name evidence="3" type="ORF">GA0111570_101360</name>
</gene>
<dbReference type="PANTHER" id="PTHR43736">
    <property type="entry name" value="ADP-RIBOSE PYROPHOSPHATASE"/>
    <property type="match status" value="1"/>
</dbReference>
<evidence type="ECO:0000313" key="4">
    <source>
        <dbReference type="Proteomes" id="UP000199086"/>
    </source>
</evidence>
<dbReference type="CDD" id="cd18873">
    <property type="entry name" value="NUDIX_NadM_like"/>
    <property type="match status" value="1"/>
</dbReference>
<reference evidence="3 4" key="1">
    <citation type="submission" date="2016-06" db="EMBL/GenBank/DDBJ databases">
        <authorList>
            <person name="Olsen C.W."/>
            <person name="Carey S."/>
            <person name="Hinshaw L."/>
            <person name="Karasin A.I."/>
        </authorList>
    </citation>
    <scope>NUCLEOTIDE SEQUENCE [LARGE SCALE GENOMIC DNA]</scope>
    <source>
        <strain evidence="3 4">LZ-22</strain>
    </source>
</reference>
<organism evidence="3 4">
    <name type="scientific">Raineyella antarctica</name>
    <dbReference type="NCBI Taxonomy" id="1577474"/>
    <lineage>
        <taxon>Bacteria</taxon>
        <taxon>Bacillati</taxon>
        <taxon>Actinomycetota</taxon>
        <taxon>Actinomycetes</taxon>
        <taxon>Propionibacteriales</taxon>
        <taxon>Propionibacteriaceae</taxon>
        <taxon>Raineyella</taxon>
    </lineage>
</organism>
<dbReference type="InterPro" id="IPR036388">
    <property type="entry name" value="WH-like_DNA-bd_sf"/>
</dbReference>
<dbReference type="InterPro" id="IPR015797">
    <property type="entry name" value="NUDIX_hydrolase-like_dom_sf"/>
</dbReference>
<accession>A0A1G6GEB0</accession>
<dbReference type="SUPFAM" id="SSF46785">
    <property type="entry name" value="Winged helix' DNA-binding domain"/>
    <property type="match status" value="1"/>
</dbReference>
<feature type="compositionally biased region" description="Basic and acidic residues" evidence="1">
    <location>
        <begin position="1"/>
        <end position="10"/>
    </location>
</feature>
<proteinExistence type="predicted"/>
<dbReference type="Proteomes" id="UP000199086">
    <property type="component" value="Unassembled WGS sequence"/>
</dbReference>
<dbReference type="STRING" id="1577474.GA0111570_101360"/>
<dbReference type="InterPro" id="IPR000086">
    <property type="entry name" value="NUDIX_hydrolase_dom"/>
</dbReference>
<dbReference type="PANTHER" id="PTHR43736:SF4">
    <property type="entry name" value="SLR1690 PROTEIN"/>
    <property type="match status" value="1"/>
</dbReference>
<feature type="domain" description="Nudix hydrolase" evidence="2">
    <location>
        <begin position="43"/>
        <end position="177"/>
    </location>
</feature>
<evidence type="ECO:0000259" key="2">
    <source>
        <dbReference type="PROSITE" id="PS51462"/>
    </source>
</evidence>
<dbReference type="InterPro" id="IPR036390">
    <property type="entry name" value="WH_DNA-bd_sf"/>
</dbReference>
<dbReference type="Pfam" id="PF21906">
    <property type="entry name" value="WHD_NrtR"/>
    <property type="match status" value="1"/>
</dbReference>
<dbReference type="SUPFAM" id="SSF55811">
    <property type="entry name" value="Nudix"/>
    <property type="match status" value="1"/>
</dbReference>
<dbReference type="AlphaFoldDB" id="A0A1G6GEB0"/>
<dbReference type="Pfam" id="PF00293">
    <property type="entry name" value="NUDIX"/>
    <property type="match status" value="1"/>
</dbReference>